<keyword evidence="2 5" id="KW-0812">Transmembrane</keyword>
<feature type="transmembrane region" description="Helical" evidence="5">
    <location>
        <begin position="64"/>
        <end position="82"/>
    </location>
</feature>
<protein>
    <submittedName>
        <fullName evidence="7">Drug resistance transporter, EmrB/QacA subfamily</fullName>
    </submittedName>
</protein>
<feature type="transmembrane region" description="Helical" evidence="5">
    <location>
        <begin position="120"/>
        <end position="145"/>
    </location>
</feature>
<feature type="transmembrane region" description="Helical" evidence="5">
    <location>
        <begin position="183"/>
        <end position="208"/>
    </location>
</feature>
<feature type="transmembrane region" description="Helical" evidence="5">
    <location>
        <begin position="299"/>
        <end position="325"/>
    </location>
</feature>
<evidence type="ECO:0000256" key="5">
    <source>
        <dbReference type="SAM" id="Phobius"/>
    </source>
</evidence>
<feature type="transmembrane region" description="Helical" evidence="5">
    <location>
        <begin position="157"/>
        <end position="177"/>
    </location>
</feature>
<name>A0A1I6A8N9_9PSEU</name>
<dbReference type="Pfam" id="PF07690">
    <property type="entry name" value="MFS_1"/>
    <property type="match status" value="1"/>
</dbReference>
<dbReference type="InterPro" id="IPR020846">
    <property type="entry name" value="MFS_dom"/>
</dbReference>
<dbReference type="Gene3D" id="1.20.1720.10">
    <property type="entry name" value="Multidrug resistance protein D"/>
    <property type="match status" value="1"/>
</dbReference>
<dbReference type="PANTHER" id="PTHR42718">
    <property type="entry name" value="MAJOR FACILITATOR SUPERFAMILY MULTIDRUG TRANSPORTER MFSC"/>
    <property type="match status" value="1"/>
</dbReference>
<dbReference type="Gene3D" id="1.20.1250.20">
    <property type="entry name" value="MFS general substrate transporter like domains"/>
    <property type="match status" value="1"/>
</dbReference>
<sequence>MTEVAGAAARGGHVGGDQRERVPRRAWGALAAVLLACFLHQFDLTVISVAVPSLQADLAASPSSVQWLVAGYTLTFAVLLVPAGRLGDAVGRRVLVIAGVVGFTLASLACALAPNEGVLVAARVAQGGSAALLAPQVMPVVMLMFPAARRGAAMGAFAASVALATTSGPLLGGLLVGADLFGLGWRAIFVVNVPVGAAALVLALACLPRAENTGRAADPALNGWRRARIDVFSVALALVGLLLLIAPLVQGRELGWPWWAIVLPVASVPVLAALVPAQRRTLRAGGLPLIAPELFQQRAYLAGAAVNFLVVGGVTAFFLVFVVYLQVPLGRSPAATGLTVAPWALASAVASAAAIPLAGRFGRRMLETGAVLMVAGMVLLLGFVVAQGTALDTAAVVVSLVIVGVGMGMLSPPLYSITLMSMSRQDIGSASGVFSAVGQAGGAFGVATGGTIFYGVVAGGGPDVAPGGWTAAIGWALVHQVVVYVVAVVVLRRCLPAAGSSGPPRAPEPGRSP</sequence>
<dbReference type="InterPro" id="IPR011701">
    <property type="entry name" value="MFS"/>
</dbReference>
<dbReference type="PROSITE" id="PS50850">
    <property type="entry name" value="MFS"/>
    <property type="match status" value="1"/>
</dbReference>
<evidence type="ECO:0000256" key="4">
    <source>
        <dbReference type="ARBA" id="ARBA00023136"/>
    </source>
</evidence>
<proteinExistence type="predicted"/>
<organism evidence="7 8">
    <name type="scientific">Amycolatopsis arida</name>
    <dbReference type="NCBI Taxonomy" id="587909"/>
    <lineage>
        <taxon>Bacteria</taxon>
        <taxon>Bacillati</taxon>
        <taxon>Actinomycetota</taxon>
        <taxon>Actinomycetes</taxon>
        <taxon>Pseudonocardiales</taxon>
        <taxon>Pseudonocardiaceae</taxon>
        <taxon>Amycolatopsis</taxon>
    </lineage>
</organism>
<accession>A0A1I6A8N9</accession>
<keyword evidence="4 5" id="KW-0472">Membrane</keyword>
<feature type="transmembrane region" description="Helical" evidence="5">
    <location>
        <begin position="229"/>
        <end position="250"/>
    </location>
</feature>
<feature type="transmembrane region" description="Helical" evidence="5">
    <location>
        <begin position="469"/>
        <end position="491"/>
    </location>
</feature>
<gene>
    <name evidence="7" type="ORF">SAMN05421810_111182</name>
</gene>
<feature type="transmembrane region" description="Helical" evidence="5">
    <location>
        <begin position="94"/>
        <end position="114"/>
    </location>
</feature>
<feature type="transmembrane region" description="Helical" evidence="5">
    <location>
        <begin position="337"/>
        <end position="358"/>
    </location>
</feature>
<comment type="subcellular location">
    <subcellularLocation>
        <location evidence="1">Cell membrane</location>
        <topology evidence="1">Multi-pass membrane protein</topology>
    </subcellularLocation>
</comment>
<feature type="transmembrane region" description="Helical" evidence="5">
    <location>
        <begin position="27"/>
        <end position="52"/>
    </location>
</feature>
<dbReference type="PANTHER" id="PTHR42718:SF39">
    <property type="entry name" value="ACTINORHODIN TRANSPORTER-RELATED"/>
    <property type="match status" value="1"/>
</dbReference>
<keyword evidence="3 5" id="KW-1133">Transmembrane helix</keyword>
<dbReference type="CDD" id="cd17321">
    <property type="entry name" value="MFS_MMR_MDR_like"/>
    <property type="match status" value="1"/>
</dbReference>
<evidence type="ECO:0000313" key="7">
    <source>
        <dbReference type="EMBL" id="SFQ65071.1"/>
    </source>
</evidence>
<feature type="domain" description="Major facilitator superfamily (MFS) profile" evidence="6">
    <location>
        <begin position="29"/>
        <end position="499"/>
    </location>
</feature>
<evidence type="ECO:0000313" key="8">
    <source>
        <dbReference type="Proteomes" id="UP000198727"/>
    </source>
</evidence>
<evidence type="ECO:0000256" key="3">
    <source>
        <dbReference type="ARBA" id="ARBA00022989"/>
    </source>
</evidence>
<dbReference type="AlphaFoldDB" id="A0A1I6A8N9"/>
<evidence type="ECO:0000259" key="6">
    <source>
        <dbReference type="PROSITE" id="PS50850"/>
    </source>
</evidence>
<dbReference type="GO" id="GO:0022857">
    <property type="term" value="F:transmembrane transporter activity"/>
    <property type="evidence" value="ECO:0007669"/>
    <property type="project" value="InterPro"/>
</dbReference>
<feature type="transmembrane region" description="Helical" evidence="5">
    <location>
        <begin position="394"/>
        <end position="415"/>
    </location>
</feature>
<feature type="transmembrane region" description="Helical" evidence="5">
    <location>
        <begin position="370"/>
        <end position="388"/>
    </location>
</feature>
<dbReference type="EMBL" id="FOWW01000011">
    <property type="protein sequence ID" value="SFQ65071.1"/>
    <property type="molecule type" value="Genomic_DNA"/>
</dbReference>
<keyword evidence="8" id="KW-1185">Reference proteome</keyword>
<evidence type="ECO:0000256" key="1">
    <source>
        <dbReference type="ARBA" id="ARBA00004651"/>
    </source>
</evidence>
<evidence type="ECO:0000256" key="2">
    <source>
        <dbReference type="ARBA" id="ARBA00022692"/>
    </source>
</evidence>
<dbReference type="RefSeq" id="WP_092535622.1">
    <property type="nucleotide sequence ID" value="NZ_FOWW01000011.1"/>
</dbReference>
<feature type="transmembrane region" description="Helical" evidence="5">
    <location>
        <begin position="256"/>
        <end position="278"/>
    </location>
</feature>
<dbReference type="OrthoDB" id="4532109at2"/>
<reference evidence="8" key="1">
    <citation type="submission" date="2016-10" db="EMBL/GenBank/DDBJ databases">
        <authorList>
            <person name="Varghese N."/>
            <person name="Submissions S."/>
        </authorList>
    </citation>
    <scope>NUCLEOTIDE SEQUENCE [LARGE SCALE GENOMIC DNA]</scope>
    <source>
        <strain evidence="8">CGMCC 4.5579</strain>
    </source>
</reference>
<dbReference type="STRING" id="587909.SAMN05421810_111182"/>
<dbReference type="InterPro" id="IPR036259">
    <property type="entry name" value="MFS_trans_sf"/>
</dbReference>
<dbReference type="SUPFAM" id="SSF103473">
    <property type="entry name" value="MFS general substrate transporter"/>
    <property type="match status" value="1"/>
</dbReference>
<feature type="transmembrane region" description="Helical" evidence="5">
    <location>
        <begin position="436"/>
        <end position="457"/>
    </location>
</feature>
<dbReference type="Proteomes" id="UP000198727">
    <property type="component" value="Unassembled WGS sequence"/>
</dbReference>
<dbReference type="GO" id="GO:0005886">
    <property type="term" value="C:plasma membrane"/>
    <property type="evidence" value="ECO:0007669"/>
    <property type="project" value="UniProtKB-SubCell"/>
</dbReference>